<dbReference type="GeneID" id="37016471"/>
<dbReference type="STRING" id="1684307.A0A316UKT3"/>
<dbReference type="GO" id="GO:0000775">
    <property type="term" value="C:chromosome, centromeric region"/>
    <property type="evidence" value="ECO:0007669"/>
    <property type="project" value="UniProtKB-SubCell"/>
</dbReference>
<dbReference type="RefSeq" id="XP_025351005.1">
    <property type="nucleotide sequence ID" value="XM_025494737.1"/>
</dbReference>
<comment type="function">
    <text evidence="8">The SPT4-SPT5 complex mediates both activation and inhibition of transcription elongation, and plays a role in pre-mRNA processing. This complex seems to be important for the stability of the RNA polymerase II elongation machinery on the chromatin template but not for the inherent ability of this machinery to translocate down the gene.</text>
</comment>
<dbReference type="InterPro" id="IPR029040">
    <property type="entry name" value="RPABC4/Spt4"/>
</dbReference>
<dbReference type="EMBL" id="KZ819321">
    <property type="protein sequence ID" value="PWN23845.1"/>
    <property type="molecule type" value="Genomic_DNA"/>
</dbReference>
<dbReference type="PANTHER" id="PTHR12882">
    <property type="entry name" value="SUPPRESSOR OF TY 4"/>
    <property type="match status" value="1"/>
</dbReference>
<dbReference type="InterPro" id="IPR038510">
    <property type="entry name" value="Spt4_sf"/>
</dbReference>
<keyword evidence="5 8" id="KW-0804">Transcription</keyword>
<dbReference type="Gene3D" id="3.30.40.210">
    <property type="match status" value="1"/>
</dbReference>
<evidence type="ECO:0000256" key="4">
    <source>
        <dbReference type="ARBA" id="ARBA00020182"/>
    </source>
</evidence>
<keyword evidence="11" id="KW-1185">Reference proteome</keyword>
<evidence type="ECO:0000313" key="11">
    <source>
        <dbReference type="Proteomes" id="UP000245942"/>
    </source>
</evidence>
<dbReference type="GO" id="GO:0008270">
    <property type="term" value="F:zinc ion binding"/>
    <property type="evidence" value="ECO:0007669"/>
    <property type="project" value="InterPro"/>
</dbReference>
<dbReference type="GO" id="GO:0032044">
    <property type="term" value="C:DSIF complex"/>
    <property type="evidence" value="ECO:0007669"/>
    <property type="project" value="TreeGrafter"/>
</dbReference>
<evidence type="ECO:0000256" key="2">
    <source>
        <dbReference type="ARBA" id="ARBA00004584"/>
    </source>
</evidence>
<dbReference type="PANTHER" id="PTHR12882:SF1">
    <property type="entry name" value="TRANSCRIPTION ELONGATION FACTOR SPT4"/>
    <property type="match status" value="1"/>
</dbReference>
<accession>A0A316UKT3</accession>
<dbReference type="SMART" id="SM01389">
    <property type="entry name" value="Spt4"/>
    <property type="match status" value="1"/>
</dbReference>
<evidence type="ECO:0000256" key="5">
    <source>
        <dbReference type="ARBA" id="ARBA00023163"/>
    </source>
</evidence>
<evidence type="ECO:0000256" key="3">
    <source>
        <dbReference type="ARBA" id="ARBA00010464"/>
    </source>
</evidence>
<dbReference type="Pfam" id="PF06093">
    <property type="entry name" value="Spt4"/>
    <property type="match status" value="1"/>
</dbReference>
<dbReference type="InterPro" id="IPR022800">
    <property type="entry name" value="Spt4/RpoE2_Znf"/>
</dbReference>
<feature type="domain" description="Spt4/RpoE2 zinc finger" evidence="9">
    <location>
        <begin position="9"/>
        <end position="86"/>
    </location>
</feature>
<keyword evidence="6 8" id="KW-0539">Nucleus</keyword>
<gene>
    <name evidence="10" type="ORF">BCV69DRAFT_309708</name>
</gene>
<evidence type="ECO:0000259" key="9">
    <source>
        <dbReference type="SMART" id="SM01389"/>
    </source>
</evidence>
<comment type="subcellular location">
    <subcellularLocation>
        <location evidence="2">Chromosome</location>
        <location evidence="2">Centromere</location>
    </subcellularLocation>
    <subcellularLocation>
        <location evidence="1 8">Nucleus</location>
    </subcellularLocation>
</comment>
<comment type="similarity">
    <text evidence="3 8">Belongs to the SPT4 family.</text>
</comment>
<dbReference type="AlphaFoldDB" id="A0A316UKT3"/>
<evidence type="ECO:0000256" key="1">
    <source>
        <dbReference type="ARBA" id="ARBA00004123"/>
    </source>
</evidence>
<dbReference type="GO" id="GO:0000993">
    <property type="term" value="F:RNA polymerase II complex binding"/>
    <property type="evidence" value="ECO:0007669"/>
    <property type="project" value="TreeGrafter"/>
</dbReference>
<dbReference type="PIRSF" id="PIRSF025023">
    <property type="entry name" value="Spt4"/>
    <property type="match status" value="1"/>
</dbReference>
<proteinExistence type="inferred from homology"/>
<organism evidence="10 11">
    <name type="scientific">Pseudomicrostroma glucosiphilum</name>
    <dbReference type="NCBI Taxonomy" id="1684307"/>
    <lineage>
        <taxon>Eukaryota</taxon>
        <taxon>Fungi</taxon>
        <taxon>Dikarya</taxon>
        <taxon>Basidiomycota</taxon>
        <taxon>Ustilaginomycotina</taxon>
        <taxon>Exobasidiomycetes</taxon>
        <taxon>Microstromatales</taxon>
        <taxon>Microstromatales incertae sedis</taxon>
        <taxon>Pseudomicrostroma</taxon>
    </lineage>
</organism>
<dbReference type="GO" id="GO:0140673">
    <property type="term" value="P:transcription elongation-coupled chromatin remodeling"/>
    <property type="evidence" value="ECO:0007669"/>
    <property type="project" value="InterPro"/>
</dbReference>
<dbReference type="CDD" id="cd07973">
    <property type="entry name" value="Spt4"/>
    <property type="match status" value="1"/>
</dbReference>
<evidence type="ECO:0000313" key="10">
    <source>
        <dbReference type="EMBL" id="PWN23845.1"/>
    </source>
</evidence>
<keyword evidence="7" id="KW-0137">Centromere</keyword>
<dbReference type="OrthoDB" id="248751at2759"/>
<dbReference type="SUPFAM" id="SSF63393">
    <property type="entry name" value="RNA polymerase subunits"/>
    <property type="match status" value="1"/>
</dbReference>
<dbReference type="GO" id="GO:0006355">
    <property type="term" value="P:regulation of DNA-templated transcription"/>
    <property type="evidence" value="ECO:0007669"/>
    <property type="project" value="InterPro"/>
</dbReference>
<reference evidence="10 11" key="1">
    <citation type="journal article" date="2018" name="Mol. Biol. Evol.">
        <title>Broad Genomic Sampling Reveals a Smut Pathogenic Ancestry of the Fungal Clade Ustilaginomycotina.</title>
        <authorList>
            <person name="Kijpornyongpan T."/>
            <person name="Mondo S.J."/>
            <person name="Barry K."/>
            <person name="Sandor L."/>
            <person name="Lee J."/>
            <person name="Lipzen A."/>
            <person name="Pangilinan J."/>
            <person name="LaButti K."/>
            <person name="Hainaut M."/>
            <person name="Henrissat B."/>
            <person name="Grigoriev I.V."/>
            <person name="Spatafora J.W."/>
            <person name="Aime M.C."/>
        </authorList>
    </citation>
    <scope>NUCLEOTIDE SEQUENCE [LARGE SCALE GENOMIC DNA]</scope>
    <source>
        <strain evidence="10 11">MCA 4718</strain>
    </source>
</reference>
<name>A0A316UKT3_9BASI</name>
<sequence length="103" mass="11803">MARGEKKQWRACLGCNFVQSARDFVQYGCPNCGDRLDMQQDGRRVAQCTTAVFDGMIAMTKPDESWVAKWQRIEKRSPGMYAVKVTGRLIEEDRERLGIREVA</sequence>
<dbReference type="InterPro" id="IPR009287">
    <property type="entry name" value="Spt4"/>
</dbReference>
<evidence type="ECO:0000256" key="6">
    <source>
        <dbReference type="ARBA" id="ARBA00023242"/>
    </source>
</evidence>
<protein>
    <recommendedName>
        <fullName evidence="4 8">Transcription elongation factor SPT4</fullName>
    </recommendedName>
</protein>
<dbReference type="Proteomes" id="UP000245942">
    <property type="component" value="Unassembled WGS sequence"/>
</dbReference>
<evidence type="ECO:0000256" key="7">
    <source>
        <dbReference type="ARBA" id="ARBA00023328"/>
    </source>
</evidence>
<evidence type="ECO:0000256" key="8">
    <source>
        <dbReference type="PIRNR" id="PIRNR025023"/>
    </source>
</evidence>